<evidence type="ECO:0000259" key="1">
    <source>
        <dbReference type="PROSITE" id="PS51186"/>
    </source>
</evidence>
<keyword evidence="3" id="KW-1185">Reference proteome</keyword>
<dbReference type="RefSeq" id="WP_208847441.1">
    <property type="nucleotide sequence ID" value="NZ_JAGGDJ010000004.1"/>
</dbReference>
<sequence length="139" mass="15940">MIKELANETEWLEGYPVMHELRTHLGQDAYLACLRTMREEGYTLLALYERDEIAALAGICMLTNFYFGRHVFIYDLVTKSSMRSKGYGNELLAHVHRYAKEHGCGIVALGSGLANLDAHRFYETKMGYEKTAYSFICRV</sequence>
<dbReference type="EMBL" id="JAGGDJ010000004">
    <property type="protein sequence ID" value="MBO7744504.1"/>
    <property type="molecule type" value="Genomic_DNA"/>
</dbReference>
<accession>A0ABS3W865</accession>
<evidence type="ECO:0000313" key="3">
    <source>
        <dbReference type="Proteomes" id="UP000670947"/>
    </source>
</evidence>
<name>A0ABS3W865_9BACL</name>
<dbReference type="InterPro" id="IPR016181">
    <property type="entry name" value="Acyl_CoA_acyltransferase"/>
</dbReference>
<dbReference type="CDD" id="cd04301">
    <property type="entry name" value="NAT_SF"/>
    <property type="match status" value="1"/>
</dbReference>
<proteinExistence type="predicted"/>
<organism evidence="2 3">
    <name type="scientific">Paenibacillus artemisiicola</name>
    <dbReference type="NCBI Taxonomy" id="1172618"/>
    <lineage>
        <taxon>Bacteria</taxon>
        <taxon>Bacillati</taxon>
        <taxon>Bacillota</taxon>
        <taxon>Bacilli</taxon>
        <taxon>Bacillales</taxon>
        <taxon>Paenibacillaceae</taxon>
        <taxon>Paenibacillus</taxon>
    </lineage>
</organism>
<feature type="domain" description="N-acetyltransferase" evidence="1">
    <location>
        <begin position="1"/>
        <end position="139"/>
    </location>
</feature>
<dbReference type="PROSITE" id="PS51186">
    <property type="entry name" value="GNAT"/>
    <property type="match status" value="1"/>
</dbReference>
<dbReference type="SUPFAM" id="SSF55729">
    <property type="entry name" value="Acyl-CoA N-acyltransferases (Nat)"/>
    <property type="match status" value="1"/>
</dbReference>
<dbReference type="Gene3D" id="3.40.630.30">
    <property type="match status" value="1"/>
</dbReference>
<reference evidence="2 3" key="1">
    <citation type="submission" date="2021-03" db="EMBL/GenBank/DDBJ databases">
        <title>Paenibacillus artemisicola MWE-103 whole genome sequence.</title>
        <authorList>
            <person name="Ham Y.J."/>
        </authorList>
    </citation>
    <scope>NUCLEOTIDE SEQUENCE [LARGE SCALE GENOMIC DNA]</scope>
    <source>
        <strain evidence="2 3">MWE-103</strain>
    </source>
</reference>
<evidence type="ECO:0000313" key="2">
    <source>
        <dbReference type="EMBL" id="MBO7744504.1"/>
    </source>
</evidence>
<dbReference type="Pfam" id="PF00583">
    <property type="entry name" value="Acetyltransf_1"/>
    <property type="match status" value="1"/>
</dbReference>
<comment type="caution">
    <text evidence="2">The sequence shown here is derived from an EMBL/GenBank/DDBJ whole genome shotgun (WGS) entry which is preliminary data.</text>
</comment>
<dbReference type="Proteomes" id="UP000670947">
    <property type="component" value="Unassembled WGS sequence"/>
</dbReference>
<dbReference type="InterPro" id="IPR000182">
    <property type="entry name" value="GNAT_dom"/>
</dbReference>
<gene>
    <name evidence="2" type="ORF">I8J29_09875</name>
</gene>
<protein>
    <submittedName>
        <fullName evidence="2">GNAT family N-acetyltransferase</fullName>
    </submittedName>
</protein>